<comment type="similarity">
    <text evidence="1">Belongs to the UbiJ family.</text>
</comment>
<protein>
    <recommendedName>
        <fullName evidence="1">Ubiquinone biosynthesis accessory factor UbiJ</fullName>
    </recommendedName>
</protein>
<dbReference type="InterPro" id="IPR003033">
    <property type="entry name" value="SCP2_sterol-bd_dom"/>
</dbReference>
<dbReference type="GO" id="GO:0006744">
    <property type="term" value="P:ubiquinone biosynthetic process"/>
    <property type="evidence" value="ECO:0007669"/>
    <property type="project" value="UniProtKB-UniRule"/>
</dbReference>
<comment type="subcellular location">
    <subcellularLocation>
        <location evidence="1">Cytoplasm</location>
    </subcellularLocation>
</comment>
<dbReference type="EMBL" id="UFQB01000018">
    <property type="protein sequence ID" value="SSW69068.1"/>
    <property type="molecule type" value="Genomic_DNA"/>
</dbReference>
<evidence type="ECO:0000256" key="2">
    <source>
        <dbReference type="SAM" id="Coils"/>
    </source>
</evidence>
<feature type="compositionally biased region" description="Basic residues" evidence="3">
    <location>
        <begin position="1"/>
        <end position="10"/>
    </location>
</feature>
<name>A0A446CMS4_9BURK</name>
<evidence type="ECO:0000313" key="6">
    <source>
        <dbReference type="Proteomes" id="UP000289184"/>
    </source>
</evidence>
<dbReference type="Pfam" id="PF02036">
    <property type="entry name" value="SCP2"/>
    <property type="match status" value="1"/>
</dbReference>
<dbReference type="Proteomes" id="UP000289184">
    <property type="component" value="Unassembled WGS sequence"/>
</dbReference>
<sequence>MSLRKTRPHLTRYTPDLPINSGNPPLGPLQTVMLPFSFLPTPSRLAVSALNALLRREDWARERLARHAGKTVRFALGGFSLGLTIDSEGLAAQADPAVVPDVTLTVAPEKLPLPRLGADRDAPDFAEATHISGDAALAQVVADLSKQLRWDPEDALARVVGDIAALRIVSGARAVAGGARTAGQRLAGNVSEYLSEESGVLAGRPALEQWRLDLAELNAQTDALARSAAALQTRLAAAGAKRGA</sequence>
<dbReference type="InterPro" id="IPR038989">
    <property type="entry name" value="UbiJ"/>
</dbReference>
<gene>
    <name evidence="1" type="primary">ubiJ</name>
    <name evidence="5" type="ORF">AGI3411_03994</name>
</gene>
<dbReference type="PANTHER" id="PTHR38693:SF1">
    <property type="entry name" value="UBIQUINONE BIOSYNTHESIS ACCESSORY FACTOR UBIJ"/>
    <property type="match status" value="1"/>
</dbReference>
<feature type="domain" description="SCP2" evidence="4">
    <location>
        <begin position="50"/>
        <end position="144"/>
    </location>
</feature>
<dbReference type="PANTHER" id="PTHR38693">
    <property type="entry name" value="UBIQUINONE BIOSYNTHESIS PROTEIN UBIJ"/>
    <property type="match status" value="1"/>
</dbReference>
<dbReference type="GO" id="GO:0005737">
    <property type="term" value="C:cytoplasm"/>
    <property type="evidence" value="ECO:0007669"/>
    <property type="project" value="UniProtKB-SubCell"/>
</dbReference>
<dbReference type="UniPathway" id="UPA00232"/>
<keyword evidence="1" id="KW-0963">Cytoplasm</keyword>
<organism evidence="5 6">
    <name type="scientific">Achromobacter agilis</name>
    <dbReference type="NCBI Taxonomy" id="1353888"/>
    <lineage>
        <taxon>Bacteria</taxon>
        <taxon>Pseudomonadati</taxon>
        <taxon>Pseudomonadota</taxon>
        <taxon>Betaproteobacteria</taxon>
        <taxon>Burkholderiales</taxon>
        <taxon>Alcaligenaceae</taxon>
        <taxon>Achromobacter</taxon>
    </lineage>
</organism>
<feature type="coiled-coil region" evidence="2">
    <location>
        <begin position="207"/>
        <end position="234"/>
    </location>
</feature>
<accession>A0A446CMS4</accession>
<proteinExistence type="inferred from homology"/>
<evidence type="ECO:0000256" key="1">
    <source>
        <dbReference type="HAMAP-Rule" id="MF_02215"/>
    </source>
</evidence>
<comment type="pathway">
    <text evidence="1">Cofactor biosynthesis; ubiquinone biosynthesis.</text>
</comment>
<keyword evidence="1" id="KW-0831">Ubiquinone biosynthesis</keyword>
<evidence type="ECO:0000259" key="4">
    <source>
        <dbReference type="Pfam" id="PF02036"/>
    </source>
</evidence>
<dbReference type="AlphaFoldDB" id="A0A446CMS4"/>
<dbReference type="HAMAP" id="MF_02215">
    <property type="entry name" value="UbiJ"/>
    <property type="match status" value="1"/>
</dbReference>
<keyword evidence="2" id="KW-0175">Coiled coil</keyword>
<evidence type="ECO:0000313" key="5">
    <source>
        <dbReference type="EMBL" id="SSW69068.1"/>
    </source>
</evidence>
<evidence type="ECO:0000256" key="3">
    <source>
        <dbReference type="SAM" id="MobiDB-lite"/>
    </source>
</evidence>
<keyword evidence="6" id="KW-1185">Reference proteome</keyword>
<feature type="region of interest" description="Disordered" evidence="3">
    <location>
        <begin position="1"/>
        <end position="24"/>
    </location>
</feature>
<reference evidence="5 6" key="1">
    <citation type="submission" date="2018-07" db="EMBL/GenBank/DDBJ databases">
        <authorList>
            <person name="Peeters C."/>
        </authorList>
    </citation>
    <scope>NUCLEOTIDE SEQUENCE [LARGE SCALE GENOMIC DNA]</scope>
    <source>
        <strain evidence="5 6">LMG 3411</strain>
    </source>
</reference>
<comment type="function">
    <text evidence="1">Required for ubiquinone (coenzyme Q) biosynthesis. Binds hydrophobic ubiquinone biosynthetic intermediates via its SCP2 domain and is essential for the stability of the Ubi complex. May constitute a docking platform where Ubi enzymes assemble and access their SCP2-bound polyprenyl substrates.</text>
</comment>